<evidence type="ECO:0000256" key="4">
    <source>
        <dbReference type="ARBA" id="ARBA00022989"/>
    </source>
</evidence>
<comment type="similarity">
    <text evidence="2">Belongs to the major facilitator superfamily. Proton-dependent oligopeptide transporter (POT/PTR) (TC 2.A.17) family.</text>
</comment>
<evidence type="ECO:0000256" key="6">
    <source>
        <dbReference type="ARBA" id="ARBA00044504"/>
    </source>
</evidence>
<name>A0A2R6PLD4_ACTCC</name>
<feature type="transmembrane region" description="Helical" evidence="8">
    <location>
        <begin position="223"/>
        <end position="242"/>
    </location>
</feature>
<comment type="similarity">
    <text evidence="6">Belongs to the major facilitator superfamily. Phosphate:H(+) symporter (TC 2.A.1.9) family.</text>
</comment>
<evidence type="ECO:0000256" key="1">
    <source>
        <dbReference type="ARBA" id="ARBA00004141"/>
    </source>
</evidence>
<keyword evidence="3 8" id="KW-0812">Transmembrane</keyword>
<feature type="transmembrane region" description="Helical" evidence="8">
    <location>
        <begin position="198"/>
        <end position="217"/>
    </location>
</feature>
<keyword evidence="4 8" id="KW-1133">Transmembrane helix</keyword>
<dbReference type="InterPro" id="IPR036259">
    <property type="entry name" value="MFS_trans_sf"/>
</dbReference>
<dbReference type="OMA" id="CHAFWIA"/>
<comment type="caution">
    <text evidence="9">The sequence shown here is derived from an EMBL/GenBank/DDBJ whole genome shotgun (WGS) entry which is preliminary data.</text>
</comment>
<reference evidence="9 10" key="1">
    <citation type="submission" date="2017-07" db="EMBL/GenBank/DDBJ databases">
        <title>An improved, manually edited Actinidia chinensis var. chinensis (kiwifruit) genome highlights the challenges associated with draft genomes and gene prediction in plants.</title>
        <authorList>
            <person name="Pilkington S."/>
            <person name="Crowhurst R."/>
            <person name="Hilario E."/>
            <person name="Nardozza S."/>
            <person name="Fraser L."/>
            <person name="Peng Y."/>
            <person name="Gunaseelan K."/>
            <person name="Simpson R."/>
            <person name="Tahir J."/>
            <person name="Deroles S."/>
            <person name="Templeton K."/>
            <person name="Luo Z."/>
            <person name="Davy M."/>
            <person name="Cheng C."/>
            <person name="Mcneilage M."/>
            <person name="Scaglione D."/>
            <person name="Liu Y."/>
            <person name="Zhang Q."/>
            <person name="Datson P."/>
            <person name="De Silva N."/>
            <person name="Gardiner S."/>
            <person name="Bassett H."/>
            <person name="Chagne D."/>
            <person name="Mccallum J."/>
            <person name="Dzierzon H."/>
            <person name="Deng C."/>
            <person name="Wang Y.-Y."/>
            <person name="Barron N."/>
            <person name="Manako K."/>
            <person name="Bowen J."/>
            <person name="Foster T."/>
            <person name="Erridge Z."/>
            <person name="Tiffin H."/>
            <person name="Waite C."/>
            <person name="Davies K."/>
            <person name="Grierson E."/>
            <person name="Laing W."/>
            <person name="Kirk R."/>
            <person name="Chen X."/>
            <person name="Wood M."/>
            <person name="Montefiori M."/>
            <person name="Brummell D."/>
            <person name="Schwinn K."/>
            <person name="Catanach A."/>
            <person name="Fullerton C."/>
            <person name="Li D."/>
            <person name="Meiyalaghan S."/>
            <person name="Nieuwenhuizen N."/>
            <person name="Read N."/>
            <person name="Prakash R."/>
            <person name="Hunter D."/>
            <person name="Zhang H."/>
            <person name="Mckenzie M."/>
            <person name="Knabel M."/>
            <person name="Harris A."/>
            <person name="Allan A."/>
            <person name="Chen A."/>
            <person name="Janssen B."/>
            <person name="Plunkett B."/>
            <person name="Dwamena C."/>
            <person name="Voogd C."/>
            <person name="Leif D."/>
            <person name="Lafferty D."/>
            <person name="Souleyre E."/>
            <person name="Varkonyi-Gasic E."/>
            <person name="Gambi F."/>
            <person name="Hanley J."/>
            <person name="Yao J.-L."/>
            <person name="Cheung J."/>
            <person name="David K."/>
            <person name="Warren B."/>
            <person name="Marsh K."/>
            <person name="Snowden K."/>
            <person name="Lin-Wang K."/>
            <person name="Brian L."/>
            <person name="Martinez-Sanchez M."/>
            <person name="Wang M."/>
            <person name="Ileperuma N."/>
            <person name="Macnee N."/>
            <person name="Campin R."/>
            <person name="Mcatee P."/>
            <person name="Drummond R."/>
            <person name="Espley R."/>
            <person name="Ireland H."/>
            <person name="Wu R."/>
            <person name="Atkinson R."/>
            <person name="Karunairetnam S."/>
            <person name="Bulley S."/>
            <person name="Chunkath S."/>
            <person name="Hanley Z."/>
            <person name="Storey R."/>
            <person name="Thrimawithana A."/>
            <person name="Thomson S."/>
            <person name="David C."/>
            <person name="Testolin R."/>
        </authorList>
    </citation>
    <scope>NUCLEOTIDE SEQUENCE [LARGE SCALE GENOMIC DNA]</scope>
    <source>
        <strain evidence="10">cv. Red5</strain>
        <tissue evidence="9">Young leaf</tissue>
    </source>
</reference>
<dbReference type="Gene3D" id="1.20.1250.20">
    <property type="entry name" value="MFS general substrate transporter like domains"/>
    <property type="match status" value="2"/>
</dbReference>
<keyword evidence="10" id="KW-1185">Reference proteome</keyword>
<proteinExistence type="inferred from homology"/>
<feature type="transmembrane region" description="Helical" evidence="8">
    <location>
        <begin position="779"/>
        <end position="798"/>
    </location>
</feature>
<evidence type="ECO:0000256" key="3">
    <source>
        <dbReference type="ARBA" id="ARBA00022692"/>
    </source>
</evidence>
<feature type="transmembrane region" description="Helical" evidence="8">
    <location>
        <begin position="342"/>
        <end position="363"/>
    </location>
</feature>
<dbReference type="GO" id="GO:0022857">
    <property type="term" value="F:transmembrane transporter activity"/>
    <property type="evidence" value="ECO:0007669"/>
    <property type="project" value="InterPro"/>
</dbReference>
<evidence type="ECO:0000256" key="7">
    <source>
        <dbReference type="SAM" id="MobiDB-lite"/>
    </source>
</evidence>
<feature type="transmembrane region" description="Helical" evidence="8">
    <location>
        <begin position="315"/>
        <end position="336"/>
    </location>
</feature>
<feature type="transmembrane region" description="Helical" evidence="8">
    <location>
        <begin position="112"/>
        <end position="133"/>
    </location>
</feature>
<feature type="transmembrane region" description="Helical" evidence="8">
    <location>
        <begin position="613"/>
        <end position="630"/>
    </location>
</feature>
<feature type="transmembrane region" description="Helical" evidence="8">
    <location>
        <begin position="428"/>
        <end position="447"/>
    </location>
</feature>
<dbReference type="Proteomes" id="UP000241394">
    <property type="component" value="Chromosome LG24"/>
</dbReference>
<dbReference type="PANTHER" id="PTHR11654">
    <property type="entry name" value="OLIGOPEPTIDE TRANSPORTER-RELATED"/>
    <property type="match status" value="1"/>
</dbReference>
<dbReference type="InterPro" id="IPR000109">
    <property type="entry name" value="POT_fam"/>
</dbReference>
<feature type="transmembrane region" description="Helical" evidence="8">
    <location>
        <begin position="696"/>
        <end position="722"/>
    </location>
</feature>
<feature type="region of interest" description="Disordered" evidence="7">
    <location>
        <begin position="1"/>
        <end position="28"/>
    </location>
</feature>
<feature type="transmembrane region" description="Helical" evidence="8">
    <location>
        <begin position="568"/>
        <end position="593"/>
    </location>
</feature>
<dbReference type="OrthoDB" id="8904098at2759"/>
<dbReference type="EMBL" id="NKQK01000024">
    <property type="protein sequence ID" value="PSR93145.1"/>
    <property type="molecule type" value="Genomic_DNA"/>
</dbReference>
<dbReference type="AlphaFoldDB" id="A0A2R6PLD4"/>
<evidence type="ECO:0000313" key="10">
    <source>
        <dbReference type="Proteomes" id="UP000241394"/>
    </source>
</evidence>
<dbReference type="InParanoid" id="A0A2R6PLD4"/>
<protein>
    <submittedName>
        <fullName evidence="9">Protein NRT1/ PTR FAMILY 5.6 like</fullName>
    </submittedName>
</protein>
<feature type="transmembrane region" description="Helical" evidence="8">
    <location>
        <begin position="86"/>
        <end position="106"/>
    </location>
</feature>
<gene>
    <name evidence="9" type="ORF">CEY00_Acc27755</name>
</gene>
<dbReference type="Pfam" id="PF00854">
    <property type="entry name" value="PTR2"/>
    <property type="match status" value="2"/>
</dbReference>
<feature type="transmembrane region" description="Helical" evidence="8">
    <location>
        <begin position="734"/>
        <end position="759"/>
    </location>
</feature>
<dbReference type="SUPFAM" id="SSF103473">
    <property type="entry name" value="MFS general substrate transporter"/>
    <property type="match status" value="2"/>
</dbReference>
<accession>A0A2R6PLD4</accession>
<reference evidence="10" key="2">
    <citation type="journal article" date="2018" name="BMC Genomics">
        <title>A manually annotated Actinidia chinensis var. chinensis (kiwifruit) genome highlights the challenges associated with draft genomes and gene prediction in plants.</title>
        <authorList>
            <person name="Pilkington S.M."/>
            <person name="Crowhurst R."/>
            <person name="Hilario E."/>
            <person name="Nardozza S."/>
            <person name="Fraser L."/>
            <person name="Peng Y."/>
            <person name="Gunaseelan K."/>
            <person name="Simpson R."/>
            <person name="Tahir J."/>
            <person name="Deroles S.C."/>
            <person name="Templeton K."/>
            <person name="Luo Z."/>
            <person name="Davy M."/>
            <person name="Cheng C."/>
            <person name="McNeilage M."/>
            <person name="Scaglione D."/>
            <person name="Liu Y."/>
            <person name="Zhang Q."/>
            <person name="Datson P."/>
            <person name="De Silva N."/>
            <person name="Gardiner S.E."/>
            <person name="Bassett H."/>
            <person name="Chagne D."/>
            <person name="McCallum J."/>
            <person name="Dzierzon H."/>
            <person name="Deng C."/>
            <person name="Wang Y.Y."/>
            <person name="Barron L."/>
            <person name="Manako K."/>
            <person name="Bowen J."/>
            <person name="Foster T.M."/>
            <person name="Erridge Z.A."/>
            <person name="Tiffin H."/>
            <person name="Waite C.N."/>
            <person name="Davies K.M."/>
            <person name="Grierson E.P."/>
            <person name="Laing W.A."/>
            <person name="Kirk R."/>
            <person name="Chen X."/>
            <person name="Wood M."/>
            <person name="Montefiori M."/>
            <person name="Brummell D.A."/>
            <person name="Schwinn K.E."/>
            <person name="Catanach A."/>
            <person name="Fullerton C."/>
            <person name="Li D."/>
            <person name="Meiyalaghan S."/>
            <person name="Nieuwenhuizen N."/>
            <person name="Read N."/>
            <person name="Prakash R."/>
            <person name="Hunter D."/>
            <person name="Zhang H."/>
            <person name="McKenzie M."/>
            <person name="Knabel M."/>
            <person name="Harris A."/>
            <person name="Allan A.C."/>
            <person name="Gleave A."/>
            <person name="Chen A."/>
            <person name="Janssen B.J."/>
            <person name="Plunkett B."/>
            <person name="Ampomah-Dwamena C."/>
            <person name="Voogd C."/>
            <person name="Leif D."/>
            <person name="Lafferty D."/>
            <person name="Souleyre E.J.F."/>
            <person name="Varkonyi-Gasic E."/>
            <person name="Gambi F."/>
            <person name="Hanley J."/>
            <person name="Yao J.L."/>
            <person name="Cheung J."/>
            <person name="David K.M."/>
            <person name="Warren B."/>
            <person name="Marsh K."/>
            <person name="Snowden K.C."/>
            <person name="Lin-Wang K."/>
            <person name="Brian L."/>
            <person name="Martinez-Sanchez M."/>
            <person name="Wang M."/>
            <person name="Ileperuma N."/>
            <person name="Macnee N."/>
            <person name="Campin R."/>
            <person name="McAtee P."/>
            <person name="Drummond R.S.M."/>
            <person name="Espley R.V."/>
            <person name="Ireland H.S."/>
            <person name="Wu R."/>
            <person name="Atkinson R.G."/>
            <person name="Karunairetnam S."/>
            <person name="Bulley S."/>
            <person name="Chunkath S."/>
            <person name="Hanley Z."/>
            <person name="Storey R."/>
            <person name="Thrimawithana A.H."/>
            <person name="Thomson S."/>
            <person name="David C."/>
            <person name="Testolin R."/>
            <person name="Huang H."/>
            <person name="Hellens R.P."/>
            <person name="Schaffer R.J."/>
        </authorList>
    </citation>
    <scope>NUCLEOTIDE SEQUENCE [LARGE SCALE GENOMIC DNA]</scope>
    <source>
        <strain evidence="10">cv. Red5</strain>
    </source>
</reference>
<sequence length="825" mass="93102">MELEMQKKNRGENREDDREKWVYDSSSDHKGRVPLRASTGVWKASFFIIAIEFGERLTYFGIATNLISYLTRVIRQDLKTAAKNVNYWLGVTTMMPLLGGFLADAYTGRFPMILISSILYLMGLGLLTMSQFIPSLKPCISKMCTNPGKVHEVVFFLAMYLLSLGTGGHKPCLESFGADQFDDDHEEERKKKMSYFNWWNFALCCGLLLGVTLIVYVQDYESWGIASLILTVTMAIAIAIFYSGKPFYRYRMPEGSPLTPMLQVFVAAMRKRRVWHPSSPALLYEVPKKAQGRLLCHTNNLRVIRQDLKTAAKNVNYWLGVTTMMPLLGGFLADAYTGRFPMILISSILYLMGLGLLTMSQFIPSLKPCISKMCTNPGKVHEVVFFLAMYLLSLGTGGHKPCLESFGADQFDDDHEEERKKKMSYFNWWNFALCCGLLLGVTLIVYVQDYESWGIASLILTVTMAIAIAIFYSGKPFYRYRMPEGSPLTPMLQVFVAAMRKRRVWHPSSPALLYEVPKKAQGRLLCHTNNLRFLDKAAIIEGSENFLTEKQPNPWRLATVTQVEEMKLVINIIPIWLTSLTFGVCMAQTTTFFVKQSATMNRKIGDSFEIPPASVHTLSAIGMIVSVTIYDKILVPILRRATGNERGIKILQRVGIGMVFPVLSMAIAALVERKRLRVVEREIIQGERSGTLSMSAFWLAPQLVVFGIGDGFTLVGLQEYFYDQVPDSMRSLGIAFYLSVIGLGNFLSSFLITVVDHITKNTGTSWFGKDLNNSRLDKFYWLLAVLNGLNLCIFVLLAKRYKYKNVQISVVMADCYDGNGTRSMA</sequence>
<evidence type="ECO:0000256" key="2">
    <source>
        <dbReference type="ARBA" id="ARBA00005982"/>
    </source>
</evidence>
<comment type="subcellular location">
    <subcellularLocation>
        <location evidence="1">Membrane</location>
        <topology evidence="1">Multi-pass membrane protein</topology>
    </subcellularLocation>
</comment>
<feature type="transmembrane region" description="Helical" evidence="8">
    <location>
        <begin position="650"/>
        <end position="671"/>
    </location>
</feature>
<dbReference type="GO" id="GO:0016020">
    <property type="term" value="C:membrane"/>
    <property type="evidence" value="ECO:0007669"/>
    <property type="project" value="UniProtKB-SubCell"/>
</dbReference>
<keyword evidence="5 8" id="KW-0472">Membrane</keyword>
<organism evidence="9 10">
    <name type="scientific">Actinidia chinensis var. chinensis</name>
    <name type="common">Chinese soft-hair kiwi</name>
    <dbReference type="NCBI Taxonomy" id="1590841"/>
    <lineage>
        <taxon>Eukaryota</taxon>
        <taxon>Viridiplantae</taxon>
        <taxon>Streptophyta</taxon>
        <taxon>Embryophyta</taxon>
        <taxon>Tracheophyta</taxon>
        <taxon>Spermatophyta</taxon>
        <taxon>Magnoliopsida</taxon>
        <taxon>eudicotyledons</taxon>
        <taxon>Gunneridae</taxon>
        <taxon>Pentapetalae</taxon>
        <taxon>asterids</taxon>
        <taxon>Ericales</taxon>
        <taxon>Actinidiaceae</taxon>
        <taxon>Actinidia</taxon>
    </lineage>
</organism>
<evidence type="ECO:0000256" key="8">
    <source>
        <dbReference type="SAM" id="Phobius"/>
    </source>
</evidence>
<evidence type="ECO:0000256" key="5">
    <source>
        <dbReference type="ARBA" id="ARBA00023136"/>
    </source>
</evidence>
<feature type="transmembrane region" description="Helical" evidence="8">
    <location>
        <begin position="453"/>
        <end position="472"/>
    </location>
</feature>
<evidence type="ECO:0000313" key="9">
    <source>
        <dbReference type="EMBL" id="PSR93145.1"/>
    </source>
</evidence>
<dbReference type="Gramene" id="PSR93145">
    <property type="protein sequence ID" value="PSR93145"/>
    <property type="gene ID" value="CEY00_Acc27755"/>
</dbReference>